<dbReference type="EC" id="6.2.1.30" evidence="2"/>
<protein>
    <submittedName>
        <fullName evidence="2">Phenylacetate-CoA ligase</fullName>
        <ecNumber evidence="2">6.2.1.30</ecNumber>
    </submittedName>
</protein>
<dbReference type="InterPro" id="IPR045851">
    <property type="entry name" value="AMP-bd_C_sf"/>
</dbReference>
<dbReference type="Gene3D" id="3.40.50.12780">
    <property type="entry name" value="N-terminal domain of ligase-like"/>
    <property type="match status" value="1"/>
</dbReference>
<dbReference type="GO" id="GO:0047475">
    <property type="term" value="F:phenylacetate-CoA ligase activity"/>
    <property type="evidence" value="ECO:0007669"/>
    <property type="project" value="UniProtKB-EC"/>
</dbReference>
<sequence>MPDDPFFQLSAEEKQQVQIERLQSTLNRACRHVPFHANRLGVLGMEPSDISALADIARLPFMERADFSEHYPYDLFAVPLRDIVRIHTAPGTTRNPTVSGYTAQDLDHWRHILGRALRTAGIGANDILQIALNPGLANWGRDYKDGAEAIGASVIPNTPLSVEKQLMVLRDYKTTVLITTPAMAGHLADYTVEKGIGPASLSLHTLVLCGEFIDPEFRNSIETGLHVRTWLHYGLSEIPGPAIAFECKAHDGLHIQEDHFLAEIIDPETREVLSPGSAGELVLTSLTTRAFPLIRFKTGDRARLLEDPCPCGSTLMRMKWDSERTDDIMNIDGVNVHGNQTGFHLKEMMGMDPRRVSYRVVHQQGRKVLEVLMEMNDAIFSDEIKELEQLLRRSENRLRENLGVPVTIRLVESKG</sequence>
<accession>A0A7W0HL44</accession>
<dbReference type="EMBL" id="JACDUS010000005">
    <property type="protein sequence ID" value="MBA2881736.1"/>
    <property type="molecule type" value="Genomic_DNA"/>
</dbReference>
<gene>
    <name evidence="2" type="ORF">HNR65_002067</name>
</gene>
<name>A0A7W0HL44_9BACT</name>
<proteinExistence type="predicted"/>
<feature type="domain" description="AMP-dependent ligase C-terminal" evidence="1">
    <location>
        <begin position="333"/>
        <end position="414"/>
    </location>
</feature>
<reference evidence="2 3" key="1">
    <citation type="submission" date="2020-07" db="EMBL/GenBank/DDBJ databases">
        <title>Genomic Encyclopedia of Type Strains, Phase IV (KMG-IV): sequencing the most valuable type-strain genomes for metagenomic binning, comparative biology and taxonomic classification.</title>
        <authorList>
            <person name="Goeker M."/>
        </authorList>
    </citation>
    <scope>NUCLEOTIDE SEQUENCE [LARGE SCALE GENOMIC DNA]</scope>
    <source>
        <strain evidence="2 3">DSM 17721</strain>
    </source>
</reference>
<dbReference type="AlphaFoldDB" id="A0A7W0HL44"/>
<evidence type="ECO:0000313" key="2">
    <source>
        <dbReference type="EMBL" id="MBA2881736.1"/>
    </source>
</evidence>
<comment type="caution">
    <text evidence="2">The sequence shown here is derived from an EMBL/GenBank/DDBJ whole genome shotgun (WGS) entry which is preliminary data.</text>
</comment>
<dbReference type="Proteomes" id="UP000525298">
    <property type="component" value="Unassembled WGS sequence"/>
</dbReference>
<dbReference type="PANTHER" id="PTHR43845">
    <property type="entry name" value="BLR5969 PROTEIN"/>
    <property type="match status" value="1"/>
</dbReference>
<dbReference type="Gene3D" id="3.30.300.30">
    <property type="match status" value="1"/>
</dbReference>
<dbReference type="SUPFAM" id="SSF56801">
    <property type="entry name" value="Acetyl-CoA synthetase-like"/>
    <property type="match status" value="1"/>
</dbReference>
<dbReference type="PANTHER" id="PTHR43845:SF1">
    <property type="entry name" value="BLR5969 PROTEIN"/>
    <property type="match status" value="1"/>
</dbReference>
<evidence type="ECO:0000259" key="1">
    <source>
        <dbReference type="Pfam" id="PF14535"/>
    </source>
</evidence>
<dbReference type="InterPro" id="IPR042099">
    <property type="entry name" value="ANL_N_sf"/>
</dbReference>
<dbReference type="InterPro" id="IPR028154">
    <property type="entry name" value="AMP-dep_Lig_C"/>
</dbReference>
<organism evidence="2 3">
    <name type="scientific">Desulfosalsimonas propionicica</name>
    <dbReference type="NCBI Taxonomy" id="332175"/>
    <lineage>
        <taxon>Bacteria</taxon>
        <taxon>Pseudomonadati</taxon>
        <taxon>Thermodesulfobacteriota</taxon>
        <taxon>Desulfobacteria</taxon>
        <taxon>Desulfobacterales</taxon>
        <taxon>Desulfosalsimonadaceae</taxon>
        <taxon>Desulfosalsimonas</taxon>
    </lineage>
</organism>
<dbReference type="Pfam" id="PF14535">
    <property type="entry name" value="AMP-binding_C_2"/>
    <property type="match status" value="1"/>
</dbReference>
<keyword evidence="3" id="KW-1185">Reference proteome</keyword>
<evidence type="ECO:0000313" key="3">
    <source>
        <dbReference type="Proteomes" id="UP000525298"/>
    </source>
</evidence>
<keyword evidence="2" id="KW-0436">Ligase</keyword>